<gene>
    <name evidence="1" type="ORF">V0R50_13155</name>
</gene>
<comment type="caution">
    <text evidence="1">The sequence shown here is derived from an EMBL/GenBank/DDBJ whole genome shotgun (WGS) entry which is preliminary data.</text>
</comment>
<sequence>MIDVSYNSLKSPEFKEDSVREEIITPILKKLGYRAEGDARISRSKTLKNPFIRVGTSNHPVTTIPDYTLYFKETPVLVIDAKKPSEDITSEQHIQQAYSYAVHPEVRCQHFALCNGLRFVLFNLERPTPILDLEFDEYLAQWEKLEKHLKPQNLIEPALALFAPDAGFACARMGIGNGIINWFPASPSHFARLDKNTITISSNVELSGSEYCISFDLDESLLPKILECLPQGIAKDFTNALDSAPFQAESNHMIEIDITTHLGTPIKNQHETFIPFLITKIHNSRLLPPTSKKQNFQYFQLIDCFKNQEK</sequence>
<evidence type="ECO:0000313" key="2">
    <source>
        <dbReference type="Proteomes" id="UP001335100"/>
    </source>
</evidence>
<evidence type="ECO:0000313" key="1">
    <source>
        <dbReference type="EMBL" id="MEE1934175.1"/>
    </source>
</evidence>
<organism evidence="1 2">
    <name type="scientific">Pseudomonas ulcerans</name>
    <dbReference type="NCBI Taxonomy" id="3115852"/>
    <lineage>
        <taxon>Bacteria</taxon>
        <taxon>Pseudomonadati</taxon>
        <taxon>Pseudomonadota</taxon>
        <taxon>Gammaproteobacteria</taxon>
        <taxon>Pseudomonadales</taxon>
        <taxon>Pseudomonadaceae</taxon>
        <taxon>Pseudomonas</taxon>
    </lineage>
</organism>
<protein>
    <recommendedName>
        <fullName evidence="3">Type I restriction enzyme R protein N-terminal domain-containing protein</fullName>
    </recommendedName>
</protein>
<keyword evidence="2" id="KW-1185">Reference proteome</keyword>
<dbReference type="RefSeq" id="WP_330074951.1">
    <property type="nucleotide sequence ID" value="NZ_JAZDQJ010000012.1"/>
</dbReference>
<reference evidence="1 2" key="1">
    <citation type="submission" date="2024-01" db="EMBL/GenBank/DDBJ databases">
        <title>Unpublished Manusciprt.</title>
        <authorList>
            <person name="Duman M."/>
            <person name="Valdes E.G."/>
            <person name="Ajmi N."/>
            <person name="Altun S."/>
            <person name="Saticioglu I.B."/>
        </authorList>
    </citation>
    <scope>NUCLEOTIDE SEQUENCE [LARGE SCALE GENOMIC DNA]</scope>
    <source>
        <strain evidence="1 2">148P</strain>
    </source>
</reference>
<name>A0ABU7HRL2_9PSED</name>
<dbReference type="Proteomes" id="UP001335100">
    <property type="component" value="Unassembled WGS sequence"/>
</dbReference>
<proteinExistence type="predicted"/>
<dbReference type="EMBL" id="JAZDQJ010000012">
    <property type="protein sequence ID" value="MEE1934175.1"/>
    <property type="molecule type" value="Genomic_DNA"/>
</dbReference>
<dbReference type="Gene3D" id="3.90.1570.30">
    <property type="match status" value="1"/>
</dbReference>
<evidence type="ECO:0008006" key="3">
    <source>
        <dbReference type="Google" id="ProtNLM"/>
    </source>
</evidence>
<accession>A0ABU7HRL2</accession>